<dbReference type="SUPFAM" id="SSF82171">
    <property type="entry name" value="DPP6 N-terminal domain-like"/>
    <property type="match status" value="1"/>
</dbReference>
<evidence type="ECO:0000256" key="2">
    <source>
        <dbReference type="SAM" id="MobiDB-lite"/>
    </source>
</evidence>
<organism evidence="3">
    <name type="scientific">uncultured Actinomycetospora sp</name>
    <dbReference type="NCBI Taxonomy" id="1135996"/>
    <lineage>
        <taxon>Bacteria</taxon>
        <taxon>Bacillati</taxon>
        <taxon>Actinomycetota</taxon>
        <taxon>Actinomycetes</taxon>
        <taxon>Pseudonocardiales</taxon>
        <taxon>Pseudonocardiaceae</taxon>
        <taxon>Actinomycetospora</taxon>
        <taxon>environmental samples</taxon>
    </lineage>
</organism>
<proteinExistence type="inferred from homology"/>
<dbReference type="AlphaFoldDB" id="A0A6J4JA91"/>
<evidence type="ECO:0000256" key="1">
    <source>
        <dbReference type="ARBA" id="ARBA00009820"/>
    </source>
</evidence>
<accession>A0A6J4JA91</accession>
<dbReference type="InterPro" id="IPR011042">
    <property type="entry name" value="6-blade_b-propeller_TolB-like"/>
</dbReference>
<sequence>RDVAWAALVVATAYVAAWRWLRDSGEPPRGSSRLGLQLPGHQAGIAVQALALSPDGRAVVYVGAGGAGPLYFVRRLYVRRLDAPAARALAGTEGAYAPAVSPDGRWVAFLAEGRLKKVPLDGGAPVVLADVPDFGIVPTLSWGGDVIVFEGRGSALYRVPAEGGRPEPFLTSDSAGAGIAYTAPEWLPGGRAGLVTVWRDSGARGVAAVPLDSRGAAGGARLLVRDAVSPRYVAGHLLYATLDGAVFRAPFDPTALRLTGPPAPVLAGVTINWRSAQLAVSETGTLVYLPDSLGANGLAVLARDGAVRPLPLPGAPRQRYVFGPRFSPDGRRVAVPLSTGGATNVASTAIWVLDVEDSTFTRVGGGPGPPEWMPDGRRLSYPARAPERGRYRFYAIRPDGGEREPLPTPALAGQPQLHSWGPDGRWLVVSEGRGSSVYSGGQFDLRRVDLPDGRDGGGGARPVVATPADERAPAVSPDGRWLAYVSFETGRYEVYVRALDAAGGRWQVSAGGGLEPRWARDGAELFYRTGDELVAARVRTAPTFAVAARTPLFRLADPPSIFSTNYDPHPDGRRFVARWRGASDDVAVVLDWFADWGAGRAGR</sequence>
<dbReference type="PANTHER" id="PTHR36842">
    <property type="entry name" value="PROTEIN TOLB HOMOLOG"/>
    <property type="match status" value="1"/>
</dbReference>
<dbReference type="InterPro" id="IPR011659">
    <property type="entry name" value="WD40"/>
</dbReference>
<dbReference type="PANTHER" id="PTHR36842:SF1">
    <property type="entry name" value="PROTEIN TOLB"/>
    <property type="match status" value="1"/>
</dbReference>
<comment type="similarity">
    <text evidence="1">Belongs to the TolB family.</text>
</comment>
<dbReference type="Pfam" id="PF07676">
    <property type="entry name" value="PD40"/>
    <property type="match status" value="3"/>
</dbReference>
<gene>
    <name evidence="3" type="ORF">AVDCRST_MAG54-3155</name>
</gene>
<dbReference type="Gene3D" id="2.120.10.30">
    <property type="entry name" value="TolB, C-terminal domain"/>
    <property type="match status" value="3"/>
</dbReference>
<feature type="non-terminal residue" evidence="3">
    <location>
        <position position="1"/>
    </location>
</feature>
<evidence type="ECO:0008006" key="4">
    <source>
        <dbReference type="Google" id="ProtNLM"/>
    </source>
</evidence>
<name>A0A6J4JA91_9PSEU</name>
<dbReference type="InterPro" id="IPR011044">
    <property type="entry name" value="Quino_amine_DH_bsu"/>
</dbReference>
<dbReference type="SUPFAM" id="SSF50969">
    <property type="entry name" value="YVTN repeat-like/Quinoprotein amine dehydrogenase"/>
    <property type="match status" value="1"/>
</dbReference>
<protein>
    <recommendedName>
        <fullName evidence="4">TolB protein, periplasmic protein involved in the tonb-independent uptake of group A colicins</fullName>
    </recommendedName>
</protein>
<reference evidence="3" key="1">
    <citation type="submission" date="2020-02" db="EMBL/GenBank/DDBJ databases">
        <authorList>
            <person name="Meier V. D."/>
        </authorList>
    </citation>
    <scope>NUCLEOTIDE SEQUENCE</scope>
    <source>
        <strain evidence="3">AVDCRST_MAG54</strain>
    </source>
</reference>
<dbReference type="EMBL" id="CADCTH010000400">
    <property type="protein sequence ID" value="CAA9273657.1"/>
    <property type="molecule type" value="Genomic_DNA"/>
</dbReference>
<evidence type="ECO:0000313" key="3">
    <source>
        <dbReference type="EMBL" id="CAA9273657.1"/>
    </source>
</evidence>
<feature type="region of interest" description="Disordered" evidence="2">
    <location>
        <begin position="451"/>
        <end position="472"/>
    </location>
</feature>